<dbReference type="OrthoDB" id="9776556at2"/>
<dbReference type="InterPro" id="IPR003593">
    <property type="entry name" value="AAA+_ATPase"/>
</dbReference>
<dbReference type="RefSeq" id="WP_132849314.1">
    <property type="nucleotide sequence ID" value="NZ_CP058648.1"/>
</dbReference>
<proteinExistence type="inferred from homology"/>
<dbReference type="SMART" id="SM00382">
    <property type="entry name" value="AAA"/>
    <property type="match status" value="1"/>
</dbReference>
<organism evidence="6 7">
    <name type="scientific">Serpentinicella alkaliphila</name>
    <dbReference type="NCBI Taxonomy" id="1734049"/>
    <lineage>
        <taxon>Bacteria</taxon>
        <taxon>Bacillati</taxon>
        <taxon>Bacillota</taxon>
        <taxon>Clostridia</taxon>
        <taxon>Peptostreptococcales</taxon>
        <taxon>Natronincolaceae</taxon>
        <taxon>Serpentinicella</taxon>
    </lineage>
</organism>
<comment type="similarity">
    <text evidence="1">Belongs to the ABC transporter superfamily.</text>
</comment>
<dbReference type="Proteomes" id="UP000295504">
    <property type="component" value="Unassembled WGS sequence"/>
</dbReference>
<feature type="domain" description="ABC transporter" evidence="5">
    <location>
        <begin position="2"/>
        <end position="236"/>
    </location>
</feature>
<dbReference type="GO" id="GO:0016887">
    <property type="term" value="F:ATP hydrolysis activity"/>
    <property type="evidence" value="ECO:0007669"/>
    <property type="project" value="InterPro"/>
</dbReference>
<keyword evidence="3" id="KW-0547">Nucleotide-binding</keyword>
<keyword evidence="6" id="KW-0449">Lipoprotein</keyword>
<dbReference type="EMBL" id="SLYC01000039">
    <property type="protein sequence ID" value="TCP98981.1"/>
    <property type="molecule type" value="Genomic_DNA"/>
</dbReference>
<dbReference type="PROSITE" id="PS50893">
    <property type="entry name" value="ABC_TRANSPORTER_2"/>
    <property type="match status" value="1"/>
</dbReference>
<dbReference type="SUPFAM" id="SSF52540">
    <property type="entry name" value="P-loop containing nucleoside triphosphate hydrolases"/>
    <property type="match status" value="1"/>
</dbReference>
<dbReference type="Gene3D" id="3.40.50.300">
    <property type="entry name" value="P-loop containing nucleotide triphosphate hydrolases"/>
    <property type="match status" value="1"/>
</dbReference>
<dbReference type="PANTHER" id="PTHR43117">
    <property type="entry name" value="OSMOPROTECTANT IMPORT ATP-BINDING PROTEIN OSMV"/>
    <property type="match status" value="1"/>
</dbReference>
<sequence>MLNKLEIIAGYDKKGIKESVESVVFERGQIYTIVGKTGSGKTLLMEDIECLNDGEGITKRTILIDGEKPGDSFYVGYRSRLIAHLSQNMNYILDMPVLEFLNLRNQLHTSKEFNVNPIKTLETANLLSGEEIQPQQLLTKLSGGQSRALMITDVALNSSAPVILIDEVENAGIDRIKAMSLLIKHEKIVLVATHDPLLALYGNKRIVLSNGGMSKIIERSSEEEAILEQLIAVNDKMEKMRLQIRNGESLKGVNDLVL</sequence>
<dbReference type="Pfam" id="PF00005">
    <property type="entry name" value="ABC_tran"/>
    <property type="match status" value="1"/>
</dbReference>
<evidence type="ECO:0000256" key="1">
    <source>
        <dbReference type="ARBA" id="ARBA00005417"/>
    </source>
</evidence>
<keyword evidence="2" id="KW-0813">Transport</keyword>
<dbReference type="PANTHER" id="PTHR43117:SF4">
    <property type="entry name" value="OSMOPROTECTANT IMPORT ATP-BINDING PROTEIN OSMV"/>
    <property type="match status" value="1"/>
</dbReference>
<protein>
    <submittedName>
        <fullName evidence="6">ABC-type lipoprotein export system ATPase subunit</fullName>
    </submittedName>
</protein>
<keyword evidence="4" id="KW-0067">ATP-binding</keyword>
<evidence type="ECO:0000313" key="6">
    <source>
        <dbReference type="EMBL" id="TCP98981.1"/>
    </source>
</evidence>
<evidence type="ECO:0000256" key="2">
    <source>
        <dbReference type="ARBA" id="ARBA00022448"/>
    </source>
</evidence>
<keyword evidence="7" id="KW-1185">Reference proteome</keyword>
<dbReference type="GO" id="GO:0005524">
    <property type="term" value="F:ATP binding"/>
    <property type="evidence" value="ECO:0007669"/>
    <property type="project" value="UniProtKB-KW"/>
</dbReference>
<evidence type="ECO:0000313" key="7">
    <source>
        <dbReference type="Proteomes" id="UP000295504"/>
    </source>
</evidence>
<evidence type="ECO:0000256" key="3">
    <source>
        <dbReference type="ARBA" id="ARBA00022741"/>
    </source>
</evidence>
<dbReference type="InterPro" id="IPR027417">
    <property type="entry name" value="P-loop_NTPase"/>
</dbReference>
<name>A0A4R2TAT2_9FIRM</name>
<evidence type="ECO:0000256" key="4">
    <source>
        <dbReference type="ARBA" id="ARBA00022840"/>
    </source>
</evidence>
<reference evidence="6 7" key="1">
    <citation type="submission" date="2019-03" db="EMBL/GenBank/DDBJ databases">
        <title>Genomic Encyclopedia of Type Strains, Phase IV (KMG-IV): sequencing the most valuable type-strain genomes for metagenomic binning, comparative biology and taxonomic classification.</title>
        <authorList>
            <person name="Goeker M."/>
        </authorList>
    </citation>
    <scope>NUCLEOTIDE SEQUENCE [LARGE SCALE GENOMIC DNA]</scope>
    <source>
        <strain evidence="6 7">DSM 100013</strain>
    </source>
</reference>
<comment type="caution">
    <text evidence="6">The sequence shown here is derived from an EMBL/GenBank/DDBJ whole genome shotgun (WGS) entry which is preliminary data.</text>
</comment>
<accession>A0A4R2TAT2</accession>
<dbReference type="AlphaFoldDB" id="A0A4R2TAT2"/>
<dbReference type="InterPro" id="IPR003439">
    <property type="entry name" value="ABC_transporter-like_ATP-bd"/>
</dbReference>
<evidence type="ECO:0000259" key="5">
    <source>
        <dbReference type="PROSITE" id="PS50893"/>
    </source>
</evidence>
<gene>
    <name evidence="6" type="ORF">EDD79_103914</name>
</gene>